<proteinExistence type="predicted"/>
<reference evidence="1 2" key="1">
    <citation type="submission" date="2014-02" db="EMBL/GenBank/DDBJ databases">
        <authorList>
            <person name="Sears C."/>
            <person name="Carroll K."/>
            <person name="Sack B.R."/>
            <person name="Qadri F."/>
            <person name="Myers L.L."/>
            <person name="Chung G.-T."/>
            <person name="Escheverria P."/>
            <person name="Fraser C.M."/>
            <person name="Sadzewicz L."/>
            <person name="Shefchek K.A."/>
            <person name="Tallon L."/>
            <person name="Das S.P."/>
            <person name="Daugherty S."/>
            <person name="Mongodin E.F."/>
        </authorList>
    </citation>
    <scope>NUCLEOTIDE SEQUENCE [LARGE SCALE GENOMIC DNA]</scope>
    <source>
        <strain evidence="1 2">3976T8</strain>
    </source>
</reference>
<dbReference type="PATRIC" id="fig|1339314.3.peg.647"/>
<accession>A0A016EDJ1</accession>
<name>A0A016EDJ1_BACFG</name>
<dbReference type="AlphaFoldDB" id="A0A016EDJ1"/>
<dbReference type="RefSeq" id="WP_008769259.1">
    <property type="nucleotide sequence ID" value="NZ_JGDS01000032.1"/>
</dbReference>
<dbReference type="Proteomes" id="UP000020938">
    <property type="component" value="Unassembled WGS sequence"/>
</dbReference>
<dbReference type="GeneID" id="60368817"/>
<evidence type="ECO:0000313" key="1">
    <source>
        <dbReference type="EMBL" id="EXZ75156.1"/>
    </source>
</evidence>
<organism evidence="1 2">
    <name type="scientific">Bacteroides fragilis str. 3976T8</name>
    <dbReference type="NCBI Taxonomy" id="1339314"/>
    <lineage>
        <taxon>Bacteria</taxon>
        <taxon>Pseudomonadati</taxon>
        <taxon>Bacteroidota</taxon>
        <taxon>Bacteroidia</taxon>
        <taxon>Bacteroidales</taxon>
        <taxon>Bacteroidaceae</taxon>
        <taxon>Bacteroides</taxon>
    </lineage>
</organism>
<gene>
    <name evidence="1" type="ORF">M123_0393</name>
</gene>
<evidence type="ECO:0000313" key="2">
    <source>
        <dbReference type="Proteomes" id="UP000020938"/>
    </source>
</evidence>
<sequence length="108" mass="11534">MIPEEVTTLANTSFAATSGKGGTISGVPSSAQYLYFMANIKTDVGQVFPAVEGTTSADARLRLNRLQGTAPSDWTANAFVDYCTPLASALSFYPDVTISTPRYPRMSE</sequence>
<dbReference type="EMBL" id="JGDS01000032">
    <property type="protein sequence ID" value="EXZ75156.1"/>
    <property type="molecule type" value="Genomic_DNA"/>
</dbReference>
<protein>
    <submittedName>
        <fullName evidence="1">Uncharacterized protein</fullName>
    </submittedName>
</protein>
<comment type="caution">
    <text evidence="1">The sequence shown here is derived from an EMBL/GenBank/DDBJ whole genome shotgun (WGS) entry which is preliminary data.</text>
</comment>